<evidence type="ECO:0000256" key="1">
    <source>
        <dbReference type="ARBA" id="ARBA00004496"/>
    </source>
</evidence>
<dbReference type="InterPro" id="IPR039422">
    <property type="entry name" value="MarR/SlyA-like"/>
</dbReference>
<name>A0ABN2UUW1_9MICO</name>
<dbReference type="Pfam" id="PF22381">
    <property type="entry name" value="Staph_reg_Sar_Rot"/>
    <property type="match status" value="1"/>
</dbReference>
<evidence type="ECO:0000256" key="5">
    <source>
        <dbReference type="ARBA" id="ARBA00023163"/>
    </source>
</evidence>
<evidence type="ECO:0000313" key="8">
    <source>
        <dbReference type="Proteomes" id="UP001501196"/>
    </source>
</evidence>
<protein>
    <recommendedName>
        <fullName evidence="6">HTH marR-type domain-containing protein</fullName>
    </recommendedName>
</protein>
<dbReference type="InterPro" id="IPR055166">
    <property type="entry name" value="Transc_reg_Sar_Rot_HTH"/>
</dbReference>
<dbReference type="EMBL" id="BAAAPW010000005">
    <property type="protein sequence ID" value="GAA2042954.1"/>
    <property type="molecule type" value="Genomic_DNA"/>
</dbReference>
<comment type="subcellular location">
    <subcellularLocation>
        <location evidence="1">Cytoplasm</location>
    </subcellularLocation>
</comment>
<dbReference type="InterPro" id="IPR036390">
    <property type="entry name" value="WH_DNA-bd_sf"/>
</dbReference>
<sequence length="159" mass="16855">MVVTDEMVCFSLYAASRATTQLYRTLLEPWGLTYPQYLVLVALWREGEQTVSSLGDLLQLDSGTLSPLLRRMEQSGLVVRSRSAHDERVVTVAIGERGTALRAELAHLPARIAEAAGVREGDAESLIRTLQGVTASMHAAAASAPAPAPAPDTTSPAGG</sequence>
<reference evidence="7 8" key="1">
    <citation type="journal article" date="2019" name="Int. J. Syst. Evol. Microbiol.">
        <title>The Global Catalogue of Microorganisms (GCM) 10K type strain sequencing project: providing services to taxonomists for standard genome sequencing and annotation.</title>
        <authorList>
            <consortium name="The Broad Institute Genomics Platform"/>
            <consortium name="The Broad Institute Genome Sequencing Center for Infectious Disease"/>
            <person name="Wu L."/>
            <person name="Ma J."/>
        </authorList>
    </citation>
    <scope>NUCLEOTIDE SEQUENCE [LARGE SCALE GENOMIC DNA]</scope>
    <source>
        <strain evidence="7 8">JCM 15672</strain>
    </source>
</reference>
<keyword evidence="8" id="KW-1185">Reference proteome</keyword>
<dbReference type="InterPro" id="IPR000835">
    <property type="entry name" value="HTH_MarR-typ"/>
</dbReference>
<comment type="caution">
    <text evidence="7">The sequence shown here is derived from an EMBL/GenBank/DDBJ whole genome shotgun (WGS) entry which is preliminary data.</text>
</comment>
<evidence type="ECO:0000259" key="6">
    <source>
        <dbReference type="PROSITE" id="PS50995"/>
    </source>
</evidence>
<accession>A0ABN2UUW1</accession>
<dbReference type="PROSITE" id="PS50995">
    <property type="entry name" value="HTH_MARR_2"/>
    <property type="match status" value="1"/>
</dbReference>
<feature type="domain" description="HTH marR-type" evidence="6">
    <location>
        <begin position="5"/>
        <end position="135"/>
    </location>
</feature>
<keyword evidence="3" id="KW-0805">Transcription regulation</keyword>
<evidence type="ECO:0000256" key="2">
    <source>
        <dbReference type="ARBA" id="ARBA00022490"/>
    </source>
</evidence>
<keyword evidence="5" id="KW-0804">Transcription</keyword>
<dbReference type="PANTHER" id="PTHR33164">
    <property type="entry name" value="TRANSCRIPTIONAL REGULATOR, MARR FAMILY"/>
    <property type="match status" value="1"/>
</dbReference>
<dbReference type="SMART" id="SM00347">
    <property type="entry name" value="HTH_MARR"/>
    <property type="match status" value="1"/>
</dbReference>
<keyword evidence="4" id="KW-0238">DNA-binding</keyword>
<evidence type="ECO:0000256" key="3">
    <source>
        <dbReference type="ARBA" id="ARBA00023015"/>
    </source>
</evidence>
<gene>
    <name evidence="7" type="ORF">GCM10009819_31860</name>
</gene>
<proteinExistence type="predicted"/>
<keyword evidence="2" id="KW-0963">Cytoplasm</keyword>
<evidence type="ECO:0000313" key="7">
    <source>
        <dbReference type="EMBL" id="GAA2042954.1"/>
    </source>
</evidence>
<dbReference type="RefSeq" id="WP_344376663.1">
    <property type="nucleotide sequence ID" value="NZ_BAAAPW010000005.1"/>
</dbReference>
<evidence type="ECO:0000256" key="4">
    <source>
        <dbReference type="ARBA" id="ARBA00023125"/>
    </source>
</evidence>
<dbReference type="SUPFAM" id="SSF46785">
    <property type="entry name" value="Winged helix' DNA-binding domain"/>
    <property type="match status" value="1"/>
</dbReference>
<dbReference type="InterPro" id="IPR036388">
    <property type="entry name" value="WH-like_DNA-bd_sf"/>
</dbReference>
<dbReference type="PANTHER" id="PTHR33164:SF5">
    <property type="entry name" value="ORGANIC HYDROPEROXIDE RESISTANCE TRANSCRIPTIONAL REGULATOR"/>
    <property type="match status" value="1"/>
</dbReference>
<dbReference type="Proteomes" id="UP001501196">
    <property type="component" value="Unassembled WGS sequence"/>
</dbReference>
<organism evidence="7 8">
    <name type="scientific">Agromyces tropicus</name>
    <dbReference type="NCBI Taxonomy" id="555371"/>
    <lineage>
        <taxon>Bacteria</taxon>
        <taxon>Bacillati</taxon>
        <taxon>Actinomycetota</taxon>
        <taxon>Actinomycetes</taxon>
        <taxon>Micrococcales</taxon>
        <taxon>Microbacteriaceae</taxon>
        <taxon>Agromyces</taxon>
    </lineage>
</organism>
<dbReference type="Gene3D" id="1.10.10.10">
    <property type="entry name" value="Winged helix-like DNA-binding domain superfamily/Winged helix DNA-binding domain"/>
    <property type="match status" value="1"/>
</dbReference>